<proteinExistence type="predicted"/>
<protein>
    <recommendedName>
        <fullName evidence="2">ZU5 domain-containing protein</fullName>
    </recommendedName>
</protein>
<evidence type="ECO:0000313" key="3">
    <source>
        <dbReference type="EMBL" id="KAB2928983.1"/>
    </source>
</evidence>
<dbReference type="Gene3D" id="2.60.220.30">
    <property type="match status" value="1"/>
</dbReference>
<dbReference type="Pfam" id="PF00791">
    <property type="entry name" value="ZU5"/>
    <property type="match status" value="1"/>
</dbReference>
<feature type="domain" description="ZU5" evidence="2">
    <location>
        <begin position="45"/>
        <end position="113"/>
    </location>
</feature>
<sequence>MKSGKTLLLILLASGLSSCQLLSDNGNKLNDLLALGAASASISQTSGGTVQSPTMSLTVPQGALEEDTVITYRETALPDARESNLPLQAAFEFGPEGLHFNKPASLKICYNAADIKARGLNEKTLQIQYHDPETGEFVSMGGDVDLVHHCVTASIYHFSAYVLTAQLLAVGNNPPTIGGASFFPARPIAGLPLTVRSSITDWDGGSAIAMVRFYYRTAGSGGAFKSLAMLPESNDASGQFYTAKVPAADVTAAGLEYYIEAFDSLNSGRTSPTNAPTAFNTIVGDTQDATTPIRFQTVVTQMSAGFSRDLTVQVKGSSAATFYPVPAETLVFAGDKGETSRPTWLSARYTAKTIGASFLQASYGPLTVSQPIHVYPGILNRIDLRYNDAVLPPVFEVDGLSVTQIDAAGYDAYGNFMFVQPVFSASPGIGTFGGVADYGKFFAADVFPDTEGTITATLGTYSVTNNILVHTIRVLCQYDTGQFDTDCVFN</sequence>
<reference evidence="3 4" key="1">
    <citation type="submission" date="2019-10" db="EMBL/GenBank/DDBJ databases">
        <title>Extracellular Electron Transfer in a Candidatus Methanoperedens spp. Enrichment Culture.</title>
        <authorList>
            <person name="Berger S."/>
            <person name="Rangel Shaw D."/>
            <person name="Berben T."/>
            <person name="In 'T Zandt M."/>
            <person name="Frank J."/>
            <person name="Reimann J."/>
            <person name="Jetten M.S.M."/>
            <person name="Welte C.U."/>
        </authorList>
    </citation>
    <scope>NUCLEOTIDE SEQUENCE [LARGE SCALE GENOMIC DNA]</scope>
    <source>
        <strain evidence="3">SB12</strain>
    </source>
</reference>
<gene>
    <name evidence="3" type="ORF">F9K24_21295</name>
</gene>
<feature type="signal peptide" evidence="1">
    <location>
        <begin position="1"/>
        <end position="23"/>
    </location>
</feature>
<evidence type="ECO:0000259" key="2">
    <source>
        <dbReference type="Pfam" id="PF00791"/>
    </source>
</evidence>
<dbReference type="Proteomes" id="UP000460298">
    <property type="component" value="Unassembled WGS sequence"/>
</dbReference>
<evidence type="ECO:0000256" key="1">
    <source>
        <dbReference type="SAM" id="SignalP"/>
    </source>
</evidence>
<dbReference type="AlphaFoldDB" id="A0A833GXK2"/>
<keyword evidence="1" id="KW-0732">Signal</keyword>
<accession>A0A833GXK2</accession>
<feature type="chain" id="PRO_5032440332" description="ZU5 domain-containing protein" evidence="1">
    <location>
        <begin position="24"/>
        <end position="490"/>
    </location>
</feature>
<name>A0A833GXK2_9LEPT</name>
<comment type="caution">
    <text evidence="3">The sequence shown here is derived from an EMBL/GenBank/DDBJ whole genome shotgun (WGS) entry which is preliminary data.</text>
</comment>
<evidence type="ECO:0000313" key="4">
    <source>
        <dbReference type="Proteomes" id="UP000460298"/>
    </source>
</evidence>
<organism evidence="3 4">
    <name type="scientific">Leptonema illini</name>
    <dbReference type="NCBI Taxonomy" id="183"/>
    <lineage>
        <taxon>Bacteria</taxon>
        <taxon>Pseudomonadati</taxon>
        <taxon>Spirochaetota</taxon>
        <taxon>Spirochaetia</taxon>
        <taxon>Leptospirales</taxon>
        <taxon>Leptospiraceae</taxon>
        <taxon>Leptonema</taxon>
    </lineage>
</organism>
<dbReference type="PROSITE" id="PS51257">
    <property type="entry name" value="PROKAR_LIPOPROTEIN"/>
    <property type="match status" value="1"/>
</dbReference>
<dbReference type="InterPro" id="IPR000906">
    <property type="entry name" value="ZU5_dom"/>
</dbReference>
<dbReference type="EMBL" id="WBUI01000040">
    <property type="protein sequence ID" value="KAB2928983.1"/>
    <property type="molecule type" value="Genomic_DNA"/>
</dbReference>